<evidence type="ECO:0000313" key="2">
    <source>
        <dbReference type="Proteomes" id="UP001055072"/>
    </source>
</evidence>
<protein>
    <submittedName>
        <fullName evidence="1">Uncharacterized protein</fullName>
    </submittedName>
</protein>
<reference evidence="1" key="1">
    <citation type="journal article" date="2021" name="Environ. Microbiol.">
        <title>Gene family expansions and transcriptome signatures uncover fungal adaptations to wood decay.</title>
        <authorList>
            <person name="Hage H."/>
            <person name="Miyauchi S."/>
            <person name="Viragh M."/>
            <person name="Drula E."/>
            <person name="Min B."/>
            <person name="Chaduli D."/>
            <person name="Navarro D."/>
            <person name="Favel A."/>
            <person name="Norest M."/>
            <person name="Lesage-Meessen L."/>
            <person name="Balint B."/>
            <person name="Merenyi Z."/>
            <person name="de Eugenio L."/>
            <person name="Morin E."/>
            <person name="Martinez A.T."/>
            <person name="Baldrian P."/>
            <person name="Stursova M."/>
            <person name="Martinez M.J."/>
            <person name="Novotny C."/>
            <person name="Magnuson J.K."/>
            <person name="Spatafora J.W."/>
            <person name="Maurice S."/>
            <person name="Pangilinan J."/>
            <person name="Andreopoulos W."/>
            <person name="LaButti K."/>
            <person name="Hundley H."/>
            <person name="Na H."/>
            <person name="Kuo A."/>
            <person name="Barry K."/>
            <person name="Lipzen A."/>
            <person name="Henrissat B."/>
            <person name="Riley R."/>
            <person name="Ahrendt S."/>
            <person name="Nagy L.G."/>
            <person name="Grigoriev I.V."/>
            <person name="Martin F."/>
            <person name="Rosso M.N."/>
        </authorList>
    </citation>
    <scope>NUCLEOTIDE SEQUENCE</scope>
    <source>
        <strain evidence="1">CBS 384.51</strain>
    </source>
</reference>
<dbReference type="Proteomes" id="UP001055072">
    <property type="component" value="Unassembled WGS sequence"/>
</dbReference>
<dbReference type="EMBL" id="MU274940">
    <property type="protein sequence ID" value="KAI0084625.1"/>
    <property type="molecule type" value="Genomic_DNA"/>
</dbReference>
<evidence type="ECO:0000313" key="1">
    <source>
        <dbReference type="EMBL" id="KAI0084625.1"/>
    </source>
</evidence>
<gene>
    <name evidence="1" type="ORF">BDY19DRAFT_987439</name>
</gene>
<accession>A0ACB8TRJ6</accession>
<comment type="caution">
    <text evidence="1">The sequence shown here is derived from an EMBL/GenBank/DDBJ whole genome shotgun (WGS) entry which is preliminary data.</text>
</comment>
<keyword evidence="2" id="KW-1185">Reference proteome</keyword>
<name>A0ACB8TRJ6_9APHY</name>
<sequence>MAVAMLLVLPYLAHATFMPPHQEPLGFGKTGQEDAHILRRVKVVENSTVTVDDILGVAENFNLDVWQVRSSSVDVHLTSGTEPSFHHFLEGSGLAYTDSALPYSLVHPQSIRPQASAWNLSSLSNSTFHTDYRTIDEIGIFVKQLIDLHPDQARLVPIGHSSEHREMFALEITANRTSLKKKTGFVITGAQHAREWIATSTALFIAHALLADPSESYSMASLLNTFDFYLVLLPNPDGYVYTWETDRFWYKNRQVVGAKAKCVGIDMNRFGYKWKSKAQFPAKNKNKTGTDPCAPWFPGNRAWEAPEVNNIANYITTLPNLGAHIDLRSYGQMISSPFSFSCKRTPKDAEDQLEAALGASQALKAAHGTSFTTGSLCSLLYKAPGNIVDYMYARAGIKFSYAVHLRDTGTYGFVLPPEWIRPVGEETANMIKSLAGFIVGKKCAVTTN</sequence>
<organism evidence="1 2">
    <name type="scientific">Irpex rosettiformis</name>
    <dbReference type="NCBI Taxonomy" id="378272"/>
    <lineage>
        <taxon>Eukaryota</taxon>
        <taxon>Fungi</taxon>
        <taxon>Dikarya</taxon>
        <taxon>Basidiomycota</taxon>
        <taxon>Agaricomycotina</taxon>
        <taxon>Agaricomycetes</taxon>
        <taxon>Polyporales</taxon>
        <taxon>Irpicaceae</taxon>
        <taxon>Irpex</taxon>
    </lineage>
</organism>
<proteinExistence type="predicted"/>